<gene>
    <name evidence="1" type="ORF">OG563_28505</name>
</gene>
<keyword evidence="2" id="KW-1185">Reference proteome</keyword>
<evidence type="ECO:0000313" key="1">
    <source>
        <dbReference type="EMBL" id="WUV43163.1"/>
    </source>
</evidence>
<evidence type="ECO:0000313" key="2">
    <source>
        <dbReference type="Proteomes" id="UP001432062"/>
    </source>
</evidence>
<organism evidence="1 2">
    <name type="scientific">Nocardia vinacea</name>
    <dbReference type="NCBI Taxonomy" id="96468"/>
    <lineage>
        <taxon>Bacteria</taxon>
        <taxon>Bacillati</taxon>
        <taxon>Actinomycetota</taxon>
        <taxon>Actinomycetes</taxon>
        <taxon>Mycobacteriales</taxon>
        <taxon>Nocardiaceae</taxon>
        <taxon>Nocardia</taxon>
    </lineage>
</organism>
<dbReference type="EMBL" id="CP109441">
    <property type="protein sequence ID" value="WUV43163.1"/>
    <property type="molecule type" value="Genomic_DNA"/>
</dbReference>
<proteinExistence type="predicted"/>
<reference evidence="1" key="1">
    <citation type="submission" date="2022-10" db="EMBL/GenBank/DDBJ databases">
        <title>The complete genomes of actinobacterial strains from the NBC collection.</title>
        <authorList>
            <person name="Joergensen T.S."/>
            <person name="Alvarez Arevalo M."/>
            <person name="Sterndorff E.B."/>
            <person name="Faurdal D."/>
            <person name="Vuksanovic O."/>
            <person name="Mourched A.-S."/>
            <person name="Charusanti P."/>
            <person name="Shaw S."/>
            <person name="Blin K."/>
            <person name="Weber T."/>
        </authorList>
    </citation>
    <scope>NUCLEOTIDE SEQUENCE</scope>
    <source>
        <strain evidence="1">NBC_01482</strain>
    </source>
</reference>
<name>A0ABZ1YJ44_9NOCA</name>
<dbReference type="Proteomes" id="UP001432062">
    <property type="component" value="Chromosome"/>
</dbReference>
<sequence>MSEFYVEDVFPVSFRPTPFVVGRAVGDFTVGEQVELHKKDGRTYRGVLEALDFHQPAPGKFSLVFSTEVSSRIEPGDVVYSVPAEKGLRSQ</sequence>
<protein>
    <submittedName>
        <fullName evidence="1">Uncharacterized protein</fullName>
    </submittedName>
</protein>
<accession>A0ABZ1YJ44</accession>
<dbReference type="RefSeq" id="WP_329405701.1">
    <property type="nucleotide sequence ID" value="NZ_CP109441.1"/>
</dbReference>